<comment type="pathway">
    <text evidence="6 7">Sulfur metabolism; hydrogen sulfide biosynthesis; sulfite from sulfate: step 2/3.</text>
</comment>
<dbReference type="CDD" id="cd02027">
    <property type="entry name" value="APSK"/>
    <property type="match status" value="1"/>
</dbReference>
<evidence type="ECO:0000256" key="4">
    <source>
        <dbReference type="ARBA" id="ARBA00022741"/>
    </source>
</evidence>
<evidence type="ECO:0000256" key="2">
    <source>
        <dbReference type="ARBA" id="ARBA00012121"/>
    </source>
</evidence>
<keyword evidence="4 6" id="KW-0547">Nucleotide-binding</keyword>
<feature type="domain" description="APS kinase" evidence="9">
    <location>
        <begin position="33"/>
        <end position="183"/>
    </location>
</feature>
<dbReference type="UniPathway" id="UPA00140">
    <property type="reaction ID" value="UER00205"/>
</dbReference>
<gene>
    <name evidence="6 10" type="primary">cysC</name>
    <name evidence="10" type="ORF">FOE67_12665</name>
</gene>
<protein>
    <recommendedName>
        <fullName evidence="2 6">Adenylyl-sulfate kinase</fullName>
        <ecNumber evidence="2 6">2.7.1.25</ecNumber>
    </recommendedName>
    <alternativeName>
        <fullName evidence="6">APS kinase</fullName>
    </alternativeName>
    <alternativeName>
        <fullName evidence="6">ATP adenosine-5'-phosphosulfate 3'-phosphotransferase</fullName>
    </alternativeName>
    <alternativeName>
        <fullName evidence="6">Adenosine-5'-phosphosulfate kinase</fullName>
    </alternativeName>
</protein>
<evidence type="ECO:0000256" key="6">
    <source>
        <dbReference type="HAMAP-Rule" id="MF_00065"/>
    </source>
</evidence>
<comment type="caution">
    <text evidence="10">The sequence shown here is derived from an EMBL/GenBank/DDBJ whole genome shotgun (WGS) entry which is preliminary data.</text>
</comment>
<dbReference type="GO" id="GO:0004781">
    <property type="term" value="F:sulfate adenylyltransferase (ATP) activity"/>
    <property type="evidence" value="ECO:0007669"/>
    <property type="project" value="TreeGrafter"/>
</dbReference>
<sequence length="207" mass="21836">MAAPAPQNAPAPGDTDDAPRREREMSSGTDLPGATVWLTGLPSAGKTTIARAVADRLTAAGRRAEVLDGDEIREFLSAGLGFSREDRDTNVRRIGFVAELLASNGVIALVPVIAPYAHSRKAVRARHDAEGTAYLEVHVATPVEVCSERDVKGLYARQAAGELSGLTGVDDPYEAPTDPELRIETDGRSVAESADAVHALLTERGLA</sequence>
<dbReference type="NCBIfam" id="TIGR00455">
    <property type="entry name" value="apsK"/>
    <property type="match status" value="1"/>
</dbReference>
<dbReference type="GO" id="GO:0005524">
    <property type="term" value="F:ATP binding"/>
    <property type="evidence" value="ECO:0007669"/>
    <property type="project" value="UniProtKB-UniRule"/>
</dbReference>
<evidence type="ECO:0000256" key="8">
    <source>
        <dbReference type="SAM" id="MobiDB-lite"/>
    </source>
</evidence>
<dbReference type="InterPro" id="IPR002891">
    <property type="entry name" value="APS"/>
</dbReference>
<dbReference type="InterPro" id="IPR027417">
    <property type="entry name" value="P-loop_NTPase"/>
</dbReference>
<dbReference type="SUPFAM" id="SSF52540">
    <property type="entry name" value="P-loop containing nucleoside triphosphate hydrolases"/>
    <property type="match status" value="1"/>
</dbReference>
<evidence type="ECO:0000313" key="10">
    <source>
        <dbReference type="EMBL" id="MBB0230340.1"/>
    </source>
</evidence>
<dbReference type="AlphaFoldDB" id="A0A7W3T3L9"/>
<organism evidence="10 11">
    <name type="scientific">Streptomyces calidiresistens</name>
    <dbReference type="NCBI Taxonomy" id="1485586"/>
    <lineage>
        <taxon>Bacteria</taxon>
        <taxon>Bacillati</taxon>
        <taxon>Actinomycetota</taxon>
        <taxon>Actinomycetes</taxon>
        <taxon>Kitasatosporales</taxon>
        <taxon>Streptomycetaceae</taxon>
        <taxon>Streptomyces</taxon>
    </lineage>
</organism>
<feature type="compositionally biased region" description="Low complexity" evidence="8">
    <location>
        <begin position="1"/>
        <end position="12"/>
    </location>
</feature>
<feature type="binding site" evidence="6">
    <location>
        <begin position="40"/>
        <end position="47"/>
    </location>
    <ligand>
        <name>ATP</name>
        <dbReference type="ChEBI" id="CHEBI:30616"/>
    </ligand>
</feature>
<keyword evidence="11" id="KW-1185">Reference proteome</keyword>
<dbReference type="GO" id="GO:0005737">
    <property type="term" value="C:cytoplasm"/>
    <property type="evidence" value="ECO:0007669"/>
    <property type="project" value="TreeGrafter"/>
</dbReference>
<dbReference type="NCBIfam" id="NF003013">
    <property type="entry name" value="PRK03846.1"/>
    <property type="match status" value="1"/>
</dbReference>
<comment type="catalytic activity">
    <reaction evidence="1 6 7">
        <text>adenosine 5'-phosphosulfate + ATP = 3'-phosphoadenylyl sulfate + ADP + H(+)</text>
        <dbReference type="Rhea" id="RHEA:24152"/>
        <dbReference type="ChEBI" id="CHEBI:15378"/>
        <dbReference type="ChEBI" id="CHEBI:30616"/>
        <dbReference type="ChEBI" id="CHEBI:58243"/>
        <dbReference type="ChEBI" id="CHEBI:58339"/>
        <dbReference type="ChEBI" id="CHEBI:456216"/>
        <dbReference type="EC" id="2.7.1.25"/>
    </reaction>
</comment>
<keyword evidence="6" id="KW-0597">Phosphoprotein</keyword>
<dbReference type="EMBL" id="VKHS01000264">
    <property type="protein sequence ID" value="MBB0230340.1"/>
    <property type="molecule type" value="Genomic_DNA"/>
</dbReference>
<dbReference type="HAMAP" id="MF_00065">
    <property type="entry name" value="Adenylyl_sulf_kinase"/>
    <property type="match status" value="1"/>
</dbReference>
<accession>A0A7W3T3L9</accession>
<dbReference type="GO" id="GO:0004020">
    <property type="term" value="F:adenylylsulfate kinase activity"/>
    <property type="evidence" value="ECO:0007669"/>
    <property type="project" value="UniProtKB-UniRule"/>
</dbReference>
<dbReference type="PANTHER" id="PTHR42700">
    <property type="entry name" value="SULFATE ADENYLYLTRANSFERASE"/>
    <property type="match status" value="1"/>
</dbReference>
<dbReference type="GO" id="GO:0019379">
    <property type="term" value="P:sulfate assimilation, phosphoadenylyl sulfate reduction by phosphoadenylyl-sulfate reductase (thioredoxin)"/>
    <property type="evidence" value="ECO:0007669"/>
    <property type="project" value="TreeGrafter"/>
</dbReference>
<name>A0A7W3T3L9_9ACTN</name>
<dbReference type="GO" id="GO:0010134">
    <property type="term" value="P:sulfate assimilation via adenylyl sulfate reduction"/>
    <property type="evidence" value="ECO:0007669"/>
    <property type="project" value="TreeGrafter"/>
</dbReference>
<evidence type="ECO:0000259" key="9">
    <source>
        <dbReference type="Pfam" id="PF01583"/>
    </source>
</evidence>
<dbReference type="Gene3D" id="3.40.50.300">
    <property type="entry name" value="P-loop containing nucleotide triphosphate hydrolases"/>
    <property type="match status" value="1"/>
</dbReference>
<evidence type="ECO:0000313" key="11">
    <source>
        <dbReference type="Proteomes" id="UP000530234"/>
    </source>
</evidence>
<dbReference type="InterPro" id="IPR059117">
    <property type="entry name" value="APS_kinase_dom"/>
</dbReference>
<keyword evidence="6 7" id="KW-0418">Kinase</keyword>
<dbReference type="Proteomes" id="UP000530234">
    <property type="component" value="Unassembled WGS sequence"/>
</dbReference>
<proteinExistence type="inferred from homology"/>
<keyword evidence="5 6" id="KW-0067">ATP-binding</keyword>
<keyword evidence="3 6" id="KW-0808">Transferase</keyword>
<comment type="caution">
    <text evidence="6">Lacks conserved residue(s) required for the propagation of feature annotation.</text>
</comment>
<dbReference type="PANTHER" id="PTHR42700:SF1">
    <property type="entry name" value="SULFATE ADENYLYLTRANSFERASE"/>
    <property type="match status" value="1"/>
</dbReference>
<evidence type="ECO:0000256" key="3">
    <source>
        <dbReference type="ARBA" id="ARBA00022679"/>
    </source>
</evidence>
<dbReference type="Pfam" id="PF01583">
    <property type="entry name" value="APS_kinase"/>
    <property type="match status" value="1"/>
</dbReference>
<dbReference type="InterPro" id="IPR050512">
    <property type="entry name" value="Sulf_AdTrans/APS_kinase"/>
</dbReference>
<comment type="function">
    <text evidence="6 7">Catalyzes the synthesis of activated sulfate.</text>
</comment>
<reference evidence="11" key="1">
    <citation type="submission" date="2019-10" db="EMBL/GenBank/DDBJ databases">
        <title>Streptomyces sp. nov., a novel actinobacterium isolated from alkaline environment.</title>
        <authorList>
            <person name="Golinska P."/>
        </authorList>
    </citation>
    <scope>NUCLEOTIDE SEQUENCE [LARGE SCALE GENOMIC DNA]</scope>
    <source>
        <strain evidence="11">DSM 42108</strain>
    </source>
</reference>
<dbReference type="EC" id="2.7.1.25" evidence="2 6"/>
<evidence type="ECO:0000256" key="7">
    <source>
        <dbReference type="RuleBase" id="RU004347"/>
    </source>
</evidence>
<comment type="similarity">
    <text evidence="6 7">Belongs to the APS kinase family.</text>
</comment>
<evidence type="ECO:0000256" key="5">
    <source>
        <dbReference type="ARBA" id="ARBA00022840"/>
    </source>
</evidence>
<feature type="region of interest" description="Disordered" evidence="8">
    <location>
        <begin position="1"/>
        <end position="36"/>
    </location>
</feature>
<dbReference type="GO" id="GO:0070814">
    <property type="term" value="P:hydrogen sulfide biosynthetic process"/>
    <property type="evidence" value="ECO:0007669"/>
    <property type="project" value="UniProtKB-UniRule"/>
</dbReference>
<evidence type="ECO:0000256" key="1">
    <source>
        <dbReference type="ARBA" id="ARBA00001823"/>
    </source>
</evidence>